<evidence type="ECO:0000256" key="1">
    <source>
        <dbReference type="SAM" id="MobiDB-lite"/>
    </source>
</evidence>
<evidence type="ECO:0000313" key="3">
    <source>
        <dbReference type="Proteomes" id="UP001187343"/>
    </source>
</evidence>
<dbReference type="EMBL" id="JAUYZG010000004">
    <property type="protein sequence ID" value="KAK2909115.1"/>
    <property type="molecule type" value="Genomic_DNA"/>
</dbReference>
<reference evidence="2" key="1">
    <citation type="submission" date="2023-08" db="EMBL/GenBank/DDBJ databases">
        <title>Chromosome-level Genome Assembly of mud carp (Cirrhinus molitorella).</title>
        <authorList>
            <person name="Liu H."/>
        </authorList>
    </citation>
    <scope>NUCLEOTIDE SEQUENCE</scope>
    <source>
        <strain evidence="2">Prfri</strain>
        <tissue evidence="2">Muscle</tissue>
    </source>
</reference>
<protein>
    <submittedName>
        <fullName evidence="2">Uncharacterized protein</fullName>
    </submittedName>
</protein>
<proteinExistence type="predicted"/>
<name>A0AA88Q675_9TELE</name>
<evidence type="ECO:0000313" key="2">
    <source>
        <dbReference type="EMBL" id="KAK2909115.1"/>
    </source>
</evidence>
<keyword evidence="3" id="KW-1185">Reference proteome</keyword>
<sequence>MLFLVALLCVVVVAQPNDRDHWDQVSPVNGEKYFSGPDGGVKVPQPGGRIPIRPRWEQNFGRPVFPDLVGPYPNGPEQHAQNPSKGSPFGQDPAFPGQNGGDRRSEQGHRWGGAGKPQRTGRAGRPSNKLDRIPTHPTQAPVDVGRQNQMNPLFGKPLSPNMIDNRQFVPIFKADNVTLQNISAFHLKEGENVFLLPKGKGQMQTPKKGGVNRPQELGYGQGFSTYGPQPYVKLIYNPTATQKISFEYGITQLLPAFMKAESKSDLGTN</sequence>
<organism evidence="2 3">
    <name type="scientific">Cirrhinus molitorella</name>
    <name type="common">mud carp</name>
    <dbReference type="NCBI Taxonomy" id="172907"/>
    <lineage>
        <taxon>Eukaryota</taxon>
        <taxon>Metazoa</taxon>
        <taxon>Chordata</taxon>
        <taxon>Craniata</taxon>
        <taxon>Vertebrata</taxon>
        <taxon>Euteleostomi</taxon>
        <taxon>Actinopterygii</taxon>
        <taxon>Neopterygii</taxon>
        <taxon>Teleostei</taxon>
        <taxon>Ostariophysi</taxon>
        <taxon>Cypriniformes</taxon>
        <taxon>Cyprinidae</taxon>
        <taxon>Labeoninae</taxon>
        <taxon>Labeonini</taxon>
        <taxon>Cirrhinus</taxon>
    </lineage>
</organism>
<gene>
    <name evidence="2" type="ORF">Q8A67_004952</name>
</gene>
<accession>A0AA88Q675</accession>
<feature type="region of interest" description="Disordered" evidence="1">
    <location>
        <begin position="33"/>
        <end position="147"/>
    </location>
</feature>
<dbReference type="Proteomes" id="UP001187343">
    <property type="component" value="Unassembled WGS sequence"/>
</dbReference>
<comment type="caution">
    <text evidence="2">The sequence shown here is derived from an EMBL/GenBank/DDBJ whole genome shotgun (WGS) entry which is preliminary data.</text>
</comment>
<dbReference type="AlphaFoldDB" id="A0AA88Q675"/>